<keyword evidence="3" id="KW-0436">Ligase</keyword>
<evidence type="ECO:0000256" key="4">
    <source>
        <dbReference type="ARBA" id="ARBA00034003"/>
    </source>
</evidence>
<dbReference type="PROSITE" id="PS50160">
    <property type="entry name" value="DNA_LIGASE_A3"/>
    <property type="match status" value="1"/>
</dbReference>
<dbReference type="InterPro" id="IPR050191">
    <property type="entry name" value="ATP-dep_DNA_ligase"/>
</dbReference>
<dbReference type="InterPro" id="IPR012310">
    <property type="entry name" value="DNA_ligase_ATP-dep_cent"/>
</dbReference>
<name>A0A1H4K661_9BACT</name>
<dbReference type="GO" id="GO:0005524">
    <property type="term" value="F:ATP binding"/>
    <property type="evidence" value="ECO:0007669"/>
    <property type="project" value="InterPro"/>
</dbReference>
<protein>
    <recommendedName>
        <fullName evidence="2">DNA ligase (ATP)</fullName>
        <ecNumber evidence="2">6.5.1.1</ecNumber>
    </recommendedName>
</protein>
<proteinExistence type="inferred from homology"/>
<dbReference type="NCBIfam" id="TIGR02779">
    <property type="entry name" value="NHEJ_ligase_lig"/>
    <property type="match status" value="1"/>
</dbReference>
<dbReference type="Gene3D" id="3.30.470.30">
    <property type="entry name" value="DNA ligase/mRNA capping enzyme"/>
    <property type="match status" value="1"/>
</dbReference>
<dbReference type="GO" id="GO:0003910">
    <property type="term" value="F:DNA ligase (ATP) activity"/>
    <property type="evidence" value="ECO:0007669"/>
    <property type="project" value="UniProtKB-EC"/>
</dbReference>
<evidence type="ECO:0000313" key="6">
    <source>
        <dbReference type="EMBL" id="SEB54014.1"/>
    </source>
</evidence>
<dbReference type="Proteomes" id="UP000182409">
    <property type="component" value="Unassembled WGS sequence"/>
</dbReference>
<dbReference type="InterPro" id="IPR014146">
    <property type="entry name" value="LigD_ligase_dom"/>
</dbReference>
<gene>
    <name evidence="6" type="ORF">SAMN05443244_1029</name>
</gene>
<dbReference type="PANTHER" id="PTHR45674:SF4">
    <property type="entry name" value="DNA LIGASE 1"/>
    <property type="match status" value="1"/>
</dbReference>
<dbReference type="EC" id="6.5.1.1" evidence="2"/>
<dbReference type="Pfam" id="PF01068">
    <property type="entry name" value="DNA_ligase_A_M"/>
    <property type="match status" value="1"/>
</dbReference>
<dbReference type="InterPro" id="IPR012309">
    <property type="entry name" value="DNA_ligase_ATP-dep_C"/>
</dbReference>
<organism evidence="6 7">
    <name type="scientific">Terriglobus roseus</name>
    <dbReference type="NCBI Taxonomy" id="392734"/>
    <lineage>
        <taxon>Bacteria</taxon>
        <taxon>Pseudomonadati</taxon>
        <taxon>Acidobacteriota</taxon>
        <taxon>Terriglobia</taxon>
        <taxon>Terriglobales</taxon>
        <taxon>Acidobacteriaceae</taxon>
        <taxon>Terriglobus</taxon>
    </lineage>
</organism>
<dbReference type="Gene3D" id="2.40.50.140">
    <property type="entry name" value="Nucleic acid-binding proteins"/>
    <property type="match status" value="1"/>
</dbReference>
<dbReference type="PANTHER" id="PTHR45674">
    <property type="entry name" value="DNA LIGASE 1/3 FAMILY MEMBER"/>
    <property type="match status" value="1"/>
</dbReference>
<evidence type="ECO:0000256" key="1">
    <source>
        <dbReference type="ARBA" id="ARBA00007572"/>
    </source>
</evidence>
<dbReference type="CDD" id="cd07906">
    <property type="entry name" value="Adenylation_DNA_ligase_LigD_LigC"/>
    <property type="match status" value="1"/>
</dbReference>
<dbReference type="CDD" id="cd07971">
    <property type="entry name" value="OBF_DNA_ligase_LigD"/>
    <property type="match status" value="1"/>
</dbReference>
<dbReference type="GO" id="GO:0006281">
    <property type="term" value="P:DNA repair"/>
    <property type="evidence" value="ECO:0007669"/>
    <property type="project" value="InterPro"/>
</dbReference>
<feature type="domain" description="ATP-dependent DNA ligase family profile" evidence="5">
    <location>
        <begin position="116"/>
        <end position="235"/>
    </location>
</feature>
<dbReference type="InterPro" id="IPR012340">
    <property type="entry name" value="NA-bd_OB-fold"/>
</dbReference>
<dbReference type="SUPFAM" id="SSF50249">
    <property type="entry name" value="Nucleic acid-binding proteins"/>
    <property type="match status" value="1"/>
</dbReference>
<accession>A0A1H4K661</accession>
<dbReference type="SUPFAM" id="SSF56091">
    <property type="entry name" value="DNA ligase/mRNA capping enzyme, catalytic domain"/>
    <property type="match status" value="1"/>
</dbReference>
<dbReference type="GO" id="GO:0006310">
    <property type="term" value="P:DNA recombination"/>
    <property type="evidence" value="ECO:0007669"/>
    <property type="project" value="InterPro"/>
</dbReference>
<reference evidence="6 7" key="1">
    <citation type="submission" date="2016-10" db="EMBL/GenBank/DDBJ databases">
        <authorList>
            <person name="de Groot N.N."/>
        </authorList>
    </citation>
    <scope>NUCLEOTIDE SEQUENCE [LARGE SCALE GENOMIC DNA]</scope>
    <source>
        <strain evidence="6 7">AB35.6</strain>
    </source>
</reference>
<dbReference type="Pfam" id="PF04679">
    <property type="entry name" value="DNA_ligase_A_C"/>
    <property type="match status" value="1"/>
</dbReference>
<comment type="catalytic activity">
    <reaction evidence="4">
        <text>ATP + (deoxyribonucleotide)n-3'-hydroxyl + 5'-phospho-(deoxyribonucleotide)m = (deoxyribonucleotide)n+m + AMP + diphosphate.</text>
        <dbReference type="EC" id="6.5.1.1"/>
    </reaction>
</comment>
<evidence type="ECO:0000256" key="3">
    <source>
        <dbReference type="ARBA" id="ARBA00022598"/>
    </source>
</evidence>
<dbReference type="AlphaFoldDB" id="A0A1H4K661"/>
<comment type="similarity">
    <text evidence="1">Belongs to the ATP-dependent DNA ligase family.</text>
</comment>
<evidence type="ECO:0000259" key="5">
    <source>
        <dbReference type="PROSITE" id="PS50160"/>
    </source>
</evidence>
<dbReference type="Gene3D" id="3.30.1490.70">
    <property type="match status" value="1"/>
</dbReference>
<evidence type="ECO:0000313" key="7">
    <source>
        <dbReference type="Proteomes" id="UP000182409"/>
    </source>
</evidence>
<sequence length="340" mass="38128">MWAAHNLRPAAASNLLSVISMPAPTFTAPMECLAVKRLPEGPAWTYEIKLDGYRAQAIRGSSGVQLFSRNGKPLTEQAHGPCSALKLLLPTGTSVDGELCALDTAGRPSFQLMQNRKSRYSRLVFYAFDLLHLSGKSMLAKPLYERRQLLAKLFEGASGDAQLAISVQVPLQQMLDTVRAHSLEGVIAKRLNELYEPGKRSGFWMKQRMNMAQEFVVGGYTPSDNGVDALLLGFYRDDKLFFCSSVRNGFVPASRRSIFQQLRPYLTEVMPFANLPEKNPGRWGQGLTAEKMRNCVWLRPEMVAQCEFLEWTDNDHLRHASFKGLRPDKDARAITKEEAQ</sequence>
<dbReference type="EMBL" id="FNSD01000001">
    <property type="protein sequence ID" value="SEB54014.1"/>
    <property type="molecule type" value="Genomic_DNA"/>
</dbReference>
<evidence type="ECO:0000256" key="2">
    <source>
        <dbReference type="ARBA" id="ARBA00012727"/>
    </source>
</evidence>